<dbReference type="EMBL" id="VZPB01000024">
    <property type="protein sequence ID" value="KAB0581569.1"/>
    <property type="molecule type" value="Genomic_DNA"/>
</dbReference>
<dbReference type="RefSeq" id="WP_151124271.1">
    <property type="nucleotide sequence ID" value="NZ_CP088081.1"/>
</dbReference>
<proteinExistence type="predicted"/>
<keyword evidence="1" id="KW-0472">Membrane</keyword>
<sequence length="147" mass="15260">MDLSASTLWWLATGALVVLELTSATFYLLMLAAGTAAAALAAHAGLGVTAQIVIAAGVGGGATALLYRLRRQRIQVAPAPQNRDLHLDIGATVQVSHWNPDGTTRVDHRGTQWNARLAHGHSGQPGPHRISAVEAQGLVLVPLSPAA</sequence>
<protein>
    <submittedName>
        <fullName evidence="2">NfeD family protein</fullName>
    </submittedName>
</protein>
<keyword evidence="1" id="KW-1133">Transmembrane helix</keyword>
<comment type="caution">
    <text evidence="2">The sequence shown here is derived from an EMBL/GenBank/DDBJ whole genome shotgun (WGS) entry which is preliminary data.</text>
</comment>
<evidence type="ECO:0000313" key="3">
    <source>
        <dbReference type="Proteomes" id="UP000430120"/>
    </source>
</evidence>
<feature type="transmembrane region" description="Helical" evidence="1">
    <location>
        <begin position="47"/>
        <end position="67"/>
    </location>
</feature>
<gene>
    <name evidence="2" type="ORF">F7Q92_11400</name>
</gene>
<keyword evidence="1" id="KW-0812">Transmembrane</keyword>
<dbReference type="OrthoDB" id="5654021at2"/>
<dbReference type="AlphaFoldDB" id="A0A643FBF7"/>
<reference evidence="2 3" key="1">
    <citation type="submission" date="2019-09" db="EMBL/GenBank/DDBJ databases">
        <title>Draft genome sequences of 48 bacterial type strains from the CCUG.</title>
        <authorList>
            <person name="Tunovic T."/>
            <person name="Pineiro-Iglesias B."/>
            <person name="Unosson C."/>
            <person name="Inganas E."/>
            <person name="Ohlen M."/>
            <person name="Cardew S."/>
            <person name="Jensie-Markopoulos S."/>
            <person name="Salva-Serra F."/>
            <person name="Jaen-Luchoro D."/>
            <person name="Karlsson R."/>
            <person name="Svensson-Stadler L."/>
            <person name="Chun J."/>
            <person name="Moore E."/>
        </authorList>
    </citation>
    <scope>NUCLEOTIDE SEQUENCE [LARGE SCALE GENOMIC DNA]</scope>
    <source>
        <strain evidence="2 3">CCUG 30977</strain>
    </source>
</reference>
<keyword evidence="3" id="KW-1185">Reference proteome</keyword>
<evidence type="ECO:0000313" key="2">
    <source>
        <dbReference type="EMBL" id="KAB0581569.1"/>
    </source>
</evidence>
<accession>A0A643FBF7</accession>
<evidence type="ECO:0000256" key="1">
    <source>
        <dbReference type="SAM" id="Phobius"/>
    </source>
</evidence>
<name>A0A643FBF7_IDEDE</name>
<organism evidence="2 3">
    <name type="scientific">Ideonella dechloratans</name>
    <dbReference type="NCBI Taxonomy" id="36863"/>
    <lineage>
        <taxon>Bacteria</taxon>
        <taxon>Pseudomonadati</taxon>
        <taxon>Pseudomonadota</taxon>
        <taxon>Betaproteobacteria</taxon>
        <taxon>Burkholderiales</taxon>
        <taxon>Sphaerotilaceae</taxon>
        <taxon>Ideonella</taxon>
    </lineage>
</organism>
<dbReference type="Proteomes" id="UP000430120">
    <property type="component" value="Unassembled WGS sequence"/>
</dbReference>